<comment type="cofactor">
    <cofactor evidence="1">
        <name>[4Fe-4S] cluster</name>
        <dbReference type="ChEBI" id="CHEBI:49883"/>
    </cofactor>
</comment>
<dbReference type="Gene3D" id="4.10.260.20">
    <property type="entry name" value="Iron hydrogenase, small subunit"/>
    <property type="match status" value="1"/>
</dbReference>
<dbReference type="SMART" id="SM00902">
    <property type="entry name" value="Fe_hyd_SSU"/>
    <property type="match status" value="1"/>
</dbReference>
<protein>
    <submittedName>
        <fullName evidence="9">(2Fe-2S)-binding protein</fullName>
    </submittedName>
</protein>
<evidence type="ECO:0000256" key="2">
    <source>
        <dbReference type="ARBA" id="ARBA00022485"/>
    </source>
</evidence>
<evidence type="ECO:0000313" key="9">
    <source>
        <dbReference type="EMBL" id="MBC8575626.1"/>
    </source>
</evidence>
<dbReference type="SMART" id="SM00929">
    <property type="entry name" value="NADH-G_4Fe-4S_3"/>
    <property type="match status" value="1"/>
</dbReference>
<dbReference type="Pfam" id="PF10588">
    <property type="entry name" value="NADH-G_4Fe-4S_3"/>
    <property type="match status" value="1"/>
</dbReference>
<dbReference type="InterPro" id="IPR017900">
    <property type="entry name" value="4Fe4S_Fe_S_CS"/>
</dbReference>
<feature type="domain" description="2Fe-2S ferredoxin-type" evidence="6">
    <location>
        <begin position="2"/>
        <end position="79"/>
    </location>
</feature>
<dbReference type="SUPFAM" id="SSF53920">
    <property type="entry name" value="Fe-only hydrogenase"/>
    <property type="match status" value="1"/>
</dbReference>
<feature type="domain" description="4Fe-4S ferredoxin-type" evidence="7">
    <location>
        <begin position="138"/>
        <end position="168"/>
    </location>
</feature>
<evidence type="ECO:0000256" key="5">
    <source>
        <dbReference type="ARBA" id="ARBA00023014"/>
    </source>
</evidence>
<dbReference type="CDD" id="cd00207">
    <property type="entry name" value="fer2"/>
    <property type="match status" value="1"/>
</dbReference>
<dbReference type="Gene3D" id="3.40.950.10">
    <property type="entry name" value="Fe-only Hydrogenase (Larger Subunit), Chain L, domain 3"/>
    <property type="match status" value="1"/>
</dbReference>
<dbReference type="InterPro" id="IPR036010">
    <property type="entry name" value="2Fe-2S_ferredoxin-like_sf"/>
</dbReference>
<dbReference type="SUPFAM" id="SSF54862">
    <property type="entry name" value="4Fe-4S ferredoxins"/>
    <property type="match status" value="1"/>
</dbReference>
<keyword evidence="10" id="KW-1185">Reference proteome</keyword>
<dbReference type="Pfam" id="PF02256">
    <property type="entry name" value="Fe_hyd_SSU"/>
    <property type="match status" value="1"/>
</dbReference>
<dbReference type="InterPro" id="IPR003149">
    <property type="entry name" value="Fe_hydrogenase_ssu"/>
</dbReference>
<dbReference type="Pfam" id="PF13510">
    <property type="entry name" value="Fer2_4"/>
    <property type="match status" value="1"/>
</dbReference>
<reference evidence="9 10" key="1">
    <citation type="submission" date="2020-08" db="EMBL/GenBank/DDBJ databases">
        <title>Genome public.</title>
        <authorList>
            <person name="Liu C."/>
            <person name="Sun Q."/>
        </authorList>
    </citation>
    <scope>NUCLEOTIDE SEQUENCE [LARGE SCALE GENOMIC DNA]</scope>
    <source>
        <strain evidence="9 10">BX1</strain>
    </source>
</reference>
<name>A0ABR7NGV1_9FIRM</name>
<gene>
    <name evidence="9" type="ORF">H8717_04265</name>
</gene>
<sequence>MSKGIMYVDDRRVEFDGEKNVLSVIRKAGISVPTFCYYSELSTYGACRMCVVETDRGTIEASCSMEPKDGLRIYTNTQKTLRYRKMILELLLAAHCRDCTTCEKNGDCKLQELARQFGVRRVRFPDTREPMEKDESSRSIIRDPNKCILCGDCVRVCDEIQGMGIIDFVHRGSKLRVMPAFNRSIAETKCVNCGQCAAVCPTGAITLRNNIGEVWQALQDPGKRVIAQIAPAVRVAIGESFGFAPGDNAMGKLVAAMRRLGFDEVYDTTLGADLTVMEESHEFLERFKKGGPFPMFTSCCPAWVRYVENSNPKYIPHLSSCKSPQQMFGAVIKESQRQISAPDPRETVVVSIMPCAAKKFEAARPEFSRDGVPDVDYVLTTRGLSTMIKEMGIQFSELDEDAPDLPLGMGSGAAVIFGTTGGVAEAVIRRVSGKKTYNLLREIKYSGVRGMDRSVKEAAVQVGDDEIRIAVVHGLKNAQELLKKIERGEVSYHLVEVMACPGGCIGGAGQPFGLSPEKNLRARGLYRADKVAQIKSSEQNPVISALYNGLLSEEAQAHDLLHTHYEDQSR</sequence>
<dbReference type="PROSITE" id="PS51839">
    <property type="entry name" value="4FE4S_HC3"/>
    <property type="match status" value="1"/>
</dbReference>
<dbReference type="SUPFAM" id="SSF54292">
    <property type="entry name" value="2Fe-2S ferredoxin-like"/>
    <property type="match status" value="1"/>
</dbReference>
<dbReference type="Gene3D" id="3.40.50.1780">
    <property type="match status" value="1"/>
</dbReference>
<dbReference type="InterPro" id="IPR036991">
    <property type="entry name" value="Fe_hydrogenase_ssu_sf"/>
</dbReference>
<evidence type="ECO:0000313" key="10">
    <source>
        <dbReference type="Proteomes" id="UP000658131"/>
    </source>
</evidence>
<dbReference type="PROSITE" id="PS51379">
    <property type="entry name" value="4FE4S_FER_2"/>
    <property type="match status" value="2"/>
</dbReference>
<evidence type="ECO:0000256" key="1">
    <source>
        <dbReference type="ARBA" id="ARBA00001966"/>
    </source>
</evidence>
<dbReference type="InterPro" id="IPR009016">
    <property type="entry name" value="Fe_hydrogenase"/>
</dbReference>
<evidence type="ECO:0000256" key="3">
    <source>
        <dbReference type="ARBA" id="ARBA00022723"/>
    </source>
</evidence>
<dbReference type="Pfam" id="PF12838">
    <property type="entry name" value="Fer4_7"/>
    <property type="match status" value="1"/>
</dbReference>
<dbReference type="Gene3D" id="3.30.70.20">
    <property type="match status" value="1"/>
</dbReference>
<dbReference type="PANTHER" id="PTHR11615">
    <property type="entry name" value="NITRATE, FORMATE, IRON DEHYDROGENASE"/>
    <property type="match status" value="1"/>
</dbReference>
<dbReference type="InterPro" id="IPR050340">
    <property type="entry name" value="Cytosolic_Fe-S_CAF"/>
</dbReference>
<dbReference type="InterPro" id="IPR013352">
    <property type="entry name" value="Fe_hydrogenase_subset"/>
</dbReference>
<evidence type="ECO:0000259" key="7">
    <source>
        <dbReference type="PROSITE" id="PS51379"/>
    </source>
</evidence>
<organism evidence="9 10">
    <name type="scientific">Yanshouia hominis</name>
    <dbReference type="NCBI Taxonomy" id="2763673"/>
    <lineage>
        <taxon>Bacteria</taxon>
        <taxon>Bacillati</taxon>
        <taxon>Bacillota</taxon>
        <taxon>Clostridia</taxon>
        <taxon>Eubacteriales</taxon>
        <taxon>Oscillospiraceae</taxon>
        <taxon>Yanshouia</taxon>
    </lineage>
</organism>
<dbReference type="PROSITE" id="PS00198">
    <property type="entry name" value="4FE4S_FER_1"/>
    <property type="match status" value="1"/>
</dbReference>
<evidence type="ECO:0000256" key="4">
    <source>
        <dbReference type="ARBA" id="ARBA00023004"/>
    </source>
</evidence>
<dbReference type="Gene3D" id="3.10.20.740">
    <property type="match status" value="1"/>
</dbReference>
<dbReference type="NCBIfam" id="TIGR02512">
    <property type="entry name" value="FeFe_hydrog_A"/>
    <property type="match status" value="1"/>
</dbReference>
<comment type="caution">
    <text evidence="9">The sequence shown here is derived from an EMBL/GenBank/DDBJ whole genome shotgun (WGS) entry which is preliminary data.</text>
</comment>
<evidence type="ECO:0000259" key="6">
    <source>
        <dbReference type="PROSITE" id="PS51085"/>
    </source>
</evidence>
<accession>A0ABR7NGV1</accession>
<keyword evidence="5" id="KW-0411">Iron-sulfur</keyword>
<dbReference type="Proteomes" id="UP000658131">
    <property type="component" value="Unassembled WGS sequence"/>
</dbReference>
<dbReference type="RefSeq" id="WP_262399246.1">
    <property type="nucleotide sequence ID" value="NZ_JACRTB010000005.1"/>
</dbReference>
<keyword evidence="4" id="KW-0408">Iron</keyword>
<dbReference type="InterPro" id="IPR017896">
    <property type="entry name" value="4Fe4S_Fe-S-bd"/>
</dbReference>
<evidence type="ECO:0000259" key="8">
    <source>
        <dbReference type="PROSITE" id="PS51839"/>
    </source>
</evidence>
<dbReference type="InterPro" id="IPR000283">
    <property type="entry name" value="NADH_UbQ_OxRdtase_75kDa_su_CS"/>
</dbReference>
<dbReference type="Pfam" id="PF02906">
    <property type="entry name" value="Fe_hyd_lg_C"/>
    <property type="match status" value="1"/>
</dbReference>
<feature type="domain" description="4Fe-4S His(Cys)3-ligated-type" evidence="8">
    <location>
        <begin position="79"/>
        <end position="118"/>
    </location>
</feature>
<dbReference type="InterPro" id="IPR004108">
    <property type="entry name" value="Fe_hydrogenase_lsu_C"/>
</dbReference>
<dbReference type="InterPro" id="IPR019574">
    <property type="entry name" value="NADH_UbQ_OxRdtase_Gsu_4Fe4S-bd"/>
</dbReference>
<dbReference type="PROSITE" id="PS00641">
    <property type="entry name" value="COMPLEX1_75K_1"/>
    <property type="match status" value="1"/>
</dbReference>
<dbReference type="PROSITE" id="PS51085">
    <property type="entry name" value="2FE2S_FER_2"/>
    <property type="match status" value="1"/>
</dbReference>
<feature type="domain" description="4Fe-4S ferredoxin-type" evidence="7">
    <location>
        <begin position="181"/>
        <end position="210"/>
    </location>
</feature>
<proteinExistence type="predicted"/>
<keyword evidence="2" id="KW-0004">4Fe-4S</keyword>
<dbReference type="EMBL" id="JACRTB010000005">
    <property type="protein sequence ID" value="MBC8575626.1"/>
    <property type="molecule type" value="Genomic_DNA"/>
</dbReference>
<keyword evidence="3" id="KW-0479">Metal-binding</keyword>
<dbReference type="InterPro" id="IPR001041">
    <property type="entry name" value="2Fe-2S_ferredoxin-type"/>
</dbReference>